<feature type="transmembrane region" description="Helical" evidence="1">
    <location>
        <begin position="60"/>
        <end position="82"/>
    </location>
</feature>
<accession>A0ABW2RI93</accession>
<dbReference type="Proteomes" id="UP001596500">
    <property type="component" value="Unassembled WGS sequence"/>
</dbReference>
<evidence type="ECO:0000256" key="1">
    <source>
        <dbReference type="SAM" id="Phobius"/>
    </source>
</evidence>
<proteinExistence type="predicted"/>
<dbReference type="EMBL" id="JBHTBW010000017">
    <property type="protein sequence ID" value="MFC7440716.1"/>
    <property type="molecule type" value="Genomic_DNA"/>
</dbReference>
<organism evidence="2 3">
    <name type="scientific">Laceyella putida</name>
    <dbReference type="NCBI Taxonomy" id="110101"/>
    <lineage>
        <taxon>Bacteria</taxon>
        <taxon>Bacillati</taxon>
        <taxon>Bacillota</taxon>
        <taxon>Bacilli</taxon>
        <taxon>Bacillales</taxon>
        <taxon>Thermoactinomycetaceae</taxon>
        <taxon>Laceyella</taxon>
    </lineage>
</organism>
<keyword evidence="1" id="KW-1133">Transmembrane helix</keyword>
<dbReference type="RefSeq" id="WP_379863999.1">
    <property type="nucleotide sequence ID" value="NZ_JBHTBW010000017.1"/>
</dbReference>
<feature type="transmembrane region" description="Helical" evidence="1">
    <location>
        <begin position="21"/>
        <end position="40"/>
    </location>
</feature>
<comment type="caution">
    <text evidence="2">The sequence shown here is derived from an EMBL/GenBank/DDBJ whole genome shotgun (WGS) entry which is preliminary data.</text>
</comment>
<reference evidence="3" key="1">
    <citation type="journal article" date="2019" name="Int. J. Syst. Evol. Microbiol.">
        <title>The Global Catalogue of Microorganisms (GCM) 10K type strain sequencing project: providing services to taxonomists for standard genome sequencing and annotation.</title>
        <authorList>
            <consortium name="The Broad Institute Genomics Platform"/>
            <consortium name="The Broad Institute Genome Sequencing Center for Infectious Disease"/>
            <person name="Wu L."/>
            <person name="Ma J."/>
        </authorList>
    </citation>
    <scope>NUCLEOTIDE SEQUENCE [LARGE SCALE GENOMIC DNA]</scope>
    <source>
        <strain evidence="3">CGMCC 1.12942</strain>
    </source>
</reference>
<evidence type="ECO:0000313" key="3">
    <source>
        <dbReference type="Proteomes" id="UP001596500"/>
    </source>
</evidence>
<feature type="transmembrane region" description="Helical" evidence="1">
    <location>
        <begin position="147"/>
        <end position="169"/>
    </location>
</feature>
<evidence type="ECO:0000313" key="2">
    <source>
        <dbReference type="EMBL" id="MFC7440716.1"/>
    </source>
</evidence>
<keyword evidence="3" id="KW-1185">Reference proteome</keyword>
<sequence length="238" mass="26902">MLADWLEKRENANDVSVAKGVHLSEGLALGTVTGLGYFAAYLSDSAYKAYFGLPSLYADISLNVIVLSMSCIVAVGLLFWVFTQYAELRRVGKYLLPILLPLAVGLMLGLKLDFQVKQSLLMFCFYLLLYIFFTTVLFILAVHKRWVWAGLVFVVIVVSISRASGYLIASNQVEYLVAQEGNTTYVVVDVYKDAFIMMPVDLEKRTVKPEYRFVDQKKELKEATRLKKQRIGPLTLQQ</sequence>
<gene>
    <name evidence="2" type="ORF">ACFQNG_06085</name>
</gene>
<name>A0ABW2RI93_9BACL</name>
<feature type="transmembrane region" description="Helical" evidence="1">
    <location>
        <begin position="94"/>
        <end position="114"/>
    </location>
</feature>
<keyword evidence="1" id="KW-0812">Transmembrane</keyword>
<keyword evidence="1" id="KW-0472">Membrane</keyword>
<protein>
    <submittedName>
        <fullName evidence="2">Uncharacterized protein</fullName>
    </submittedName>
</protein>
<feature type="transmembrane region" description="Helical" evidence="1">
    <location>
        <begin position="120"/>
        <end position="140"/>
    </location>
</feature>